<feature type="domain" description="Nudix hydrolase" evidence="4">
    <location>
        <begin position="6"/>
        <end position="140"/>
    </location>
</feature>
<name>A0A143DCF6_9PROT</name>
<dbReference type="PROSITE" id="PS51462">
    <property type="entry name" value="NUDIX"/>
    <property type="match status" value="1"/>
</dbReference>
<dbReference type="OrthoDB" id="9761969at2"/>
<dbReference type="GeneID" id="53316002"/>
<protein>
    <recommendedName>
        <fullName evidence="4">Nudix hydrolase domain-containing protein</fullName>
    </recommendedName>
</protein>
<comment type="similarity">
    <text evidence="3">Belongs to the Nudix hydrolase family.</text>
</comment>
<dbReference type="KEGG" id="hjo:AY555_02405"/>
<evidence type="ECO:0000256" key="3">
    <source>
        <dbReference type="RuleBase" id="RU003476"/>
    </source>
</evidence>
<dbReference type="SUPFAM" id="SSF55811">
    <property type="entry name" value="Nudix"/>
    <property type="match status" value="1"/>
</dbReference>
<dbReference type="GO" id="GO:0016787">
    <property type="term" value="F:hydrolase activity"/>
    <property type="evidence" value="ECO:0007669"/>
    <property type="project" value="UniProtKB-KW"/>
</dbReference>
<dbReference type="PANTHER" id="PTHR43736:SF1">
    <property type="entry name" value="DIHYDRONEOPTERIN TRIPHOSPHATE DIPHOSPHATASE"/>
    <property type="match status" value="1"/>
</dbReference>
<dbReference type="InterPro" id="IPR020084">
    <property type="entry name" value="NUDIX_hydrolase_CS"/>
</dbReference>
<comment type="cofactor">
    <cofactor evidence="1">
        <name>Mg(2+)</name>
        <dbReference type="ChEBI" id="CHEBI:18420"/>
    </cofactor>
</comment>
<keyword evidence="2 3" id="KW-0378">Hydrolase</keyword>
<dbReference type="AlphaFoldDB" id="A0A143DCF6"/>
<reference evidence="5 6" key="1">
    <citation type="submission" date="2016-02" db="EMBL/GenBank/DDBJ databases">
        <title>Complete Genome of H5569, the type strain of the newly described species Haematospirillium jordaniae.</title>
        <authorList>
            <person name="Nicholson A.C."/>
            <person name="Humrighouse B.W."/>
            <person name="Loparov V."/>
            <person name="McQuiston J.R."/>
        </authorList>
    </citation>
    <scope>NUCLEOTIDE SEQUENCE [LARGE SCALE GENOMIC DNA]</scope>
    <source>
        <strain evidence="5 6">H5569</strain>
    </source>
</reference>
<dbReference type="Pfam" id="PF00293">
    <property type="entry name" value="NUDIX"/>
    <property type="match status" value="1"/>
</dbReference>
<evidence type="ECO:0000259" key="4">
    <source>
        <dbReference type="PROSITE" id="PS51462"/>
    </source>
</evidence>
<sequence>MNSRYPRSPVPAVLAVVPRGNRVLLVRRRHPPDAGSWGFPGGRLDLGEPLLAAAERELHEETGVRARGIVAFAAFDVIDRDIAGAVRYHYVLNAVYCQWEDGDGVAGDDAAEVAWVRVRDFHTPALIGQGGGTLGEQVPPLARMGWRMARTLRREKPV</sequence>
<evidence type="ECO:0000256" key="1">
    <source>
        <dbReference type="ARBA" id="ARBA00001946"/>
    </source>
</evidence>
<dbReference type="InterPro" id="IPR015797">
    <property type="entry name" value="NUDIX_hydrolase-like_dom_sf"/>
</dbReference>
<dbReference type="PROSITE" id="PS00893">
    <property type="entry name" value="NUDIX_BOX"/>
    <property type="match status" value="1"/>
</dbReference>
<dbReference type="Gene3D" id="3.90.79.10">
    <property type="entry name" value="Nucleoside Triphosphate Pyrophosphohydrolase"/>
    <property type="match status" value="1"/>
</dbReference>
<dbReference type="InterPro" id="IPR000086">
    <property type="entry name" value="NUDIX_hydrolase_dom"/>
</dbReference>
<organism evidence="5 6">
    <name type="scientific">Haematospirillum jordaniae</name>
    <dbReference type="NCBI Taxonomy" id="1549855"/>
    <lineage>
        <taxon>Bacteria</taxon>
        <taxon>Pseudomonadati</taxon>
        <taxon>Pseudomonadota</taxon>
        <taxon>Alphaproteobacteria</taxon>
        <taxon>Rhodospirillales</taxon>
        <taxon>Novispirillaceae</taxon>
        <taxon>Haematospirillum</taxon>
    </lineage>
</organism>
<dbReference type="CDD" id="cd04673">
    <property type="entry name" value="NUDIX_ADPRase"/>
    <property type="match status" value="1"/>
</dbReference>
<dbReference type="EMBL" id="CP014525">
    <property type="protein sequence ID" value="AMW34220.1"/>
    <property type="molecule type" value="Genomic_DNA"/>
</dbReference>
<keyword evidence="6" id="KW-1185">Reference proteome</keyword>
<evidence type="ECO:0000256" key="2">
    <source>
        <dbReference type="ARBA" id="ARBA00022801"/>
    </source>
</evidence>
<evidence type="ECO:0000313" key="5">
    <source>
        <dbReference type="EMBL" id="AMW34220.1"/>
    </source>
</evidence>
<proteinExistence type="inferred from homology"/>
<dbReference type="Proteomes" id="UP000076066">
    <property type="component" value="Chromosome"/>
</dbReference>
<dbReference type="PRINTS" id="PR00502">
    <property type="entry name" value="NUDIXFAMILY"/>
</dbReference>
<accession>A0A143DCF6</accession>
<evidence type="ECO:0000313" key="6">
    <source>
        <dbReference type="Proteomes" id="UP000076066"/>
    </source>
</evidence>
<dbReference type="RefSeq" id="WP_066132957.1">
    <property type="nucleotide sequence ID" value="NZ_CP014525.1"/>
</dbReference>
<gene>
    <name evidence="5" type="ORF">AY555_02405</name>
</gene>
<dbReference type="PANTHER" id="PTHR43736">
    <property type="entry name" value="ADP-RIBOSE PYROPHOSPHATASE"/>
    <property type="match status" value="1"/>
</dbReference>
<dbReference type="STRING" id="1549855.AY555_02405"/>
<dbReference type="InterPro" id="IPR020476">
    <property type="entry name" value="Nudix_hydrolase"/>
</dbReference>